<dbReference type="EC" id="2.7.8.-" evidence="9"/>
<keyword evidence="8 9" id="KW-0961">Cell wall biogenesis/degradation</keyword>
<keyword evidence="4 9" id="KW-0812">Transmembrane</keyword>
<dbReference type="Proteomes" id="UP000215224">
    <property type="component" value="Chromosome"/>
</dbReference>
<proteinExistence type="inferred from homology"/>
<comment type="subcellular location">
    <subcellularLocation>
        <location evidence="9">Cell membrane</location>
        <topology evidence="9">Single-pass type II membrane protein</topology>
    </subcellularLocation>
</comment>
<evidence type="ECO:0000259" key="11">
    <source>
        <dbReference type="Pfam" id="PF03816"/>
    </source>
</evidence>
<evidence type="ECO:0000256" key="5">
    <source>
        <dbReference type="ARBA" id="ARBA00022968"/>
    </source>
</evidence>
<evidence type="ECO:0000256" key="9">
    <source>
        <dbReference type="HAMAP-Rule" id="MF_01140"/>
    </source>
</evidence>
<sequence>MRKKLKNLKKWQKYTFLIIGVLFLVVGSMVGYAFYNVNKTLSTMHQPIEREHSDKRPEKVNFIEQDPISILLIGVDSRNGNLERGLSDTLMVITVNPDDKSMKMVSIPRDTRTEIVGKGFEDKINHAHSFGGVEMAIPTVENFLDIPIDYYVKINMEGFKDLVDAVGGVEVNNSFAFSTGGMDFPEGKISLNGKEALAFSRMRKQDPRGDFGRTDRQKQIVQAVIKKGASFSGITNLDSILNAIGQNVKTDIASTEMLDIQKNYKEAINDLEVLQITGTGTTISRIYYLQVPEEERLRISTILKEHLKLNE</sequence>
<dbReference type="NCBIfam" id="TIGR00350">
    <property type="entry name" value="lytR_cpsA_psr"/>
    <property type="match status" value="1"/>
</dbReference>
<dbReference type="STRING" id="1314751.GCA_001591425_04526"/>
<reference evidence="12 13" key="1">
    <citation type="submission" date="2016-12" db="EMBL/GenBank/DDBJ databases">
        <title>The whole genome sequencing and assembly of Bacillus cohnii DSM 6307T strain.</title>
        <authorList>
            <person name="Lee Y.-J."/>
            <person name="Yi H."/>
            <person name="Bahn Y.-S."/>
            <person name="Kim J.F."/>
            <person name="Lee D.-W."/>
        </authorList>
    </citation>
    <scope>NUCLEOTIDE SEQUENCE [LARGE SCALE GENOMIC DNA]</scope>
    <source>
        <strain evidence="12 13">DSM 6307</strain>
    </source>
</reference>
<dbReference type="EMBL" id="CP018866">
    <property type="protein sequence ID" value="AST93389.1"/>
    <property type="molecule type" value="Genomic_DNA"/>
</dbReference>
<feature type="topological domain" description="Extracellular" evidence="9">
    <location>
        <begin position="32"/>
        <end position="311"/>
    </location>
</feature>
<evidence type="ECO:0000256" key="1">
    <source>
        <dbReference type="ARBA" id="ARBA00006068"/>
    </source>
</evidence>
<evidence type="ECO:0000256" key="4">
    <source>
        <dbReference type="ARBA" id="ARBA00022692"/>
    </source>
</evidence>
<keyword evidence="5 9" id="KW-0735">Signal-anchor</keyword>
<dbReference type="HAMAP" id="MF_01140">
    <property type="entry name" value="TagU_transferase"/>
    <property type="match status" value="1"/>
</dbReference>
<dbReference type="RefSeq" id="WP_066420871.1">
    <property type="nucleotide sequence ID" value="NZ_CP018866.1"/>
</dbReference>
<feature type="domain" description="Cell envelope-related transcriptional attenuator" evidence="11">
    <location>
        <begin position="87"/>
        <end position="228"/>
    </location>
</feature>
<evidence type="ECO:0000256" key="7">
    <source>
        <dbReference type="ARBA" id="ARBA00023136"/>
    </source>
</evidence>
<dbReference type="AlphaFoldDB" id="A0A223KV88"/>
<dbReference type="PANTHER" id="PTHR33392">
    <property type="entry name" value="POLYISOPRENYL-TEICHOIC ACID--PEPTIDOGLYCAN TEICHOIC ACID TRANSFERASE TAGU"/>
    <property type="match status" value="1"/>
</dbReference>
<keyword evidence="6 9" id="KW-1133">Transmembrane helix</keyword>
<dbReference type="KEGG" id="bcoh:BC6307_20035"/>
<evidence type="ECO:0000256" key="8">
    <source>
        <dbReference type="ARBA" id="ARBA00023316"/>
    </source>
</evidence>
<protein>
    <recommendedName>
        <fullName evidence="9">Polyisoprenyl-teichoic acid--peptidoglycan teichoic acid transferase TagU</fullName>
        <ecNumber evidence="9">2.7.8.-</ecNumber>
    </recommendedName>
</protein>
<evidence type="ECO:0000256" key="3">
    <source>
        <dbReference type="ARBA" id="ARBA00022679"/>
    </source>
</evidence>
<gene>
    <name evidence="9" type="primary">tagU</name>
    <name evidence="12" type="ORF">BC6307_20035</name>
</gene>
<evidence type="ECO:0000256" key="2">
    <source>
        <dbReference type="ARBA" id="ARBA00022475"/>
    </source>
</evidence>
<evidence type="ECO:0000313" key="12">
    <source>
        <dbReference type="EMBL" id="AST93389.1"/>
    </source>
</evidence>
<evidence type="ECO:0000313" key="13">
    <source>
        <dbReference type="Proteomes" id="UP000215224"/>
    </source>
</evidence>
<keyword evidence="3 9" id="KW-0808">Transferase</keyword>
<dbReference type="GO" id="GO:0016780">
    <property type="term" value="F:phosphotransferase activity, for other substituted phosphate groups"/>
    <property type="evidence" value="ECO:0007669"/>
    <property type="project" value="UniProtKB-UniRule"/>
</dbReference>
<dbReference type="Pfam" id="PF03816">
    <property type="entry name" value="LytR_cpsA_psr"/>
    <property type="match status" value="1"/>
</dbReference>
<dbReference type="GO" id="GO:0070726">
    <property type="term" value="P:cell wall assembly"/>
    <property type="evidence" value="ECO:0007669"/>
    <property type="project" value="UniProtKB-UniRule"/>
</dbReference>
<keyword evidence="7 9" id="KW-0472">Membrane</keyword>
<dbReference type="InterPro" id="IPR004474">
    <property type="entry name" value="LytR_CpsA_psr"/>
</dbReference>
<feature type="topological domain" description="Cytoplasmic" evidence="9">
    <location>
        <begin position="1"/>
        <end position="10"/>
    </location>
</feature>
<dbReference type="Gene3D" id="3.40.630.190">
    <property type="entry name" value="LCP protein"/>
    <property type="match status" value="1"/>
</dbReference>
<keyword evidence="13" id="KW-1185">Reference proteome</keyword>
<evidence type="ECO:0000256" key="6">
    <source>
        <dbReference type="ARBA" id="ARBA00022989"/>
    </source>
</evidence>
<dbReference type="InterPro" id="IPR023734">
    <property type="entry name" value="TagU"/>
</dbReference>
<feature type="transmembrane region" description="Helical" evidence="10">
    <location>
        <begin position="14"/>
        <end position="35"/>
    </location>
</feature>
<organism evidence="12 13">
    <name type="scientific">Sutcliffiella cohnii</name>
    <dbReference type="NCBI Taxonomy" id="33932"/>
    <lineage>
        <taxon>Bacteria</taxon>
        <taxon>Bacillati</taxon>
        <taxon>Bacillota</taxon>
        <taxon>Bacilli</taxon>
        <taxon>Bacillales</taxon>
        <taxon>Bacillaceae</taxon>
        <taxon>Sutcliffiella</taxon>
    </lineage>
</organism>
<dbReference type="PANTHER" id="PTHR33392:SF6">
    <property type="entry name" value="POLYISOPRENYL-TEICHOIC ACID--PEPTIDOGLYCAN TEICHOIC ACID TRANSFERASE TAGU"/>
    <property type="match status" value="1"/>
</dbReference>
<dbReference type="GO" id="GO:0005886">
    <property type="term" value="C:plasma membrane"/>
    <property type="evidence" value="ECO:0007669"/>
    <property type="project" value="UniProtKB-SubCell"/>
</dbReference>
<comment type="function">
    <text evidence="9">May catalyze the final step in cell wall teichoic acid biosynthesis, the transfer of the anionic cell wall polymers (APs) from their lipid-linked precursor to the cell wall peptidoglycan (PG).</text>
</comment>
<evidence type="ECO:0000256" key="10">
    <source>
        <dbReference type="SAM" id="Phobius"/>
    </source>
</evidence>
<comment type="pathway">
    <text evidence="9">Cell wall biogenesis.</text>
</comment>
<keyword evidence="2 9" id="KW-1003">Cell membrane</keyword>
<comment type="similarity">
    <text evidence="1 9">Belongs to the LytR/CpsA/Psr (LCP) family.</text>
</comment>
<name>A0A223KV88_9BACI</name>
<dbReference type="InterPro" id="IPR050922">
    <property type="entry name" value="LytR/CpsA/Psr_CW_biosynth"/>
</dbReference>
<accession>A0A223KV88</accession>